<dbReference type="Pfam" id="PF07980">
    <property type="entry name" value="SusD_RagB"/>
    <property type="match status" value="1"/>
</dbReference>
<evidence type="ECO:0000256" key="5">
    <source>
        <dbReference type="ARBA" id="ARBA00023237"/>
    </source>
</evidence>
<name>A0A285ZZR8_9SPHI</name>
<sequence>MLLGALGIFASCKEYLDARPDQSLATIETLKDMQALLDFFNTMNSNDPGTANACADDSYVTADVFNARDEYDRNLYLWQPAHVFKPLSNAWKSAYDVVYVCNALLDAAKAKKDDIADREGLNYVRAQALFHRSRMFLNIVGVWAMPYDKATASNTLGIPLRLDADFNKVSKRASLEESFRQIVTDLKAALPHLKAQDISPVRASKAGAYGYLSRTYLQMRDYENAGLYADSALQIAKALMNYNTLSTTANFPILRHNVEVLFDGRAPAPGTASQARALVNPELYNLYDANDLRKVIFYRASGSAYIFKGYYAGAASIFTGIATGELLLNRAESYTRAGRLEEAMADLNYLLLNRYKTGAFVPLNSLTKAELLTVVKKERRKELAFRTLRWNDIKRWNLEGDDLVLSRTINGETTVLQPNSLRYALAIPEDVIERSGLQQNPR</sequence>
<comment type="subcellular location">
    <subcellularLocation>
        <location evidence="1">Cell outer membrane</location>
    </subcellularLocation>
</comment>
<keyword evidence="3" id="KW-0732">Signal</keyword>
<dbReference type="Proteomes" id="UP000219281">
    <property type="component" value="Unassembled WGS sequence"/>
</dbReference>
<dbReference type="Pfam" id="PF14322">
    <property type="entry name" value="SusD-like_3"/>
    <property type="match status" value="1"/>
</dbReference>
<feature type="domain" description="SusD-like N-terminal" evidence="7">
    <location>
        <begin position="14"/>
        <end position="217"/>
    </location>
</feature>
<keyword evidence="9" id="KW-1185">Reference proteome</keyword>
<comment type="similarity">
    <text evidence="2">Belongs to the SusD family.</text>
</comment>
<gene>
    <name evidence="8" type="ORF">SAMN06297358_2103</name>
</gene>
<evidence type="ECO:0000256" key="1">
    <source>
        <dbReference type="ARBA" id="ARBA00004442"/>
    </source>
</evidence>
<dbReference type="InterPro" id="IPR033985">
    <property type="entry name" value="SusD-like_N"/>
</dbReference>
<organism evidence="8 9">
    <name type="scientific">Pedobacter xixiisoli</name>
    <dbReference type="NCBI Taxonomy" id="1476464"/>
    <lineage>
        <taxon>Bacteria</taxon>
        <taxon>Pseudomonadati</taxon>
        <taxon>Bacteroidota</taxon>
        <taxon>Sphingobacteriia</taxon>
        <taxon>Sphingobacteriales</taxon>
        <taxon>Sphingobacteriaceae</taxon>
        <taxon>Pedobacter</taxon>
    </lineage>
</organism>
<evidence type="ECO:0000259" key="6">
    <source>
        <dbReference type="Pfam" id="PF07980"/>
    </source>
</evidence>
<evidence type="ECO:0000313" key="9">
    <source>
        <dbReference type="Proteomes" id="UP000219281"/>
    </source>
</evidence>
<reference evidence="9" key="1">
    <citation type="submission" date="2017-09" db="EMBL/GenBank/DDBJ databases">
        <authorList>
            <person name="Varghese N."/>
            <person name="Submissions S."/>
        </authorList>
    </citation>
    <scope>NUCLEOTIDE SEQUENCE [LARGE SCALE GENOMIC DNA]</scope>
    <source>
        <strain evidence="9">CGMCC 1.12803</strain>
    </source>
</reference>
<evidence type="ECO:0000313" key="8">
    <source>
        <dbReference type="EMBL" id="SOD15128.1"/>
    </source>
</evidence>
<dbReference type="Gene3D" id="1.25.40.390">
    <property type="match status" value="1"/>
</dbReference>
<feature type="domain" description="RagB/SusD" evidence="6">
    <location>
        <begin position="324"/>
        <end position="399"/>
    </location>
</feature>
<evidence type="ECO:0000259" key="7">
    <source>
        <dbReference type="Pfam" id="PF14322"/>
    </source>
</evidence>
<dbReference type="InterPro" id="IPR012944">
    <property type="entry name" value="SusD_RagB_dom"/>
</dbReference>
<dbReference type="InterPro" id="IPR011990">
    <property type="entry name" value="TPR-like_helical_dom_sf"/>
</dbReference>
<dbReference type="EMBL" id="OCMT01000002">
    <property type="protein sequence ID" value="SOD15128.1"/>
    <property type="molecule type" value="Genomic_DNA"/>
</dbReference>
<dbReference type="AlphaFoldDB" id="A0A285ZZR8"/>
<keyword evidence="5" id="KW-0998">Cell outer membrane</keyword>
<protein>
    <submittedName>
        <fullName evidence="8">SusD family protein</fullName>
    </submittedName>
</protein>
<dbReference type="SUPFAM" id="SSF48452">
    <property type="entry name" value="TPR-like"/>
    <property type="match status" value="1"/>
</dbReference>
<keyword evidence="4" id="KW-0472">Membrane</keyword>
<dbReference type="GO" id="GO:0009279">
    <property type="term" value="C:cell outer membrane"/>
    <property type="evidence" value="ECO:0007669"/>
    <property type="project" value="UniProtKB-SubCell"/>
</dbReference>
<evidence type="ECO:0000256" key="2">
    <source>
        <dbReference type="ARBA" id="ARBA00006275"/>
    </source>
</evidence>
<accession>A0A285ZZR8</accession>
<evidence type="ECO:0000256" key="4">
    <source>
        <dbReference type="ARBA" id="ARBA00023136"/>
    </source>
</evidence>
<evidence type="ECO:0000256" key="3">
    <source>
        <dbReference type="ARBA" id="ARBA00022729"/>
    </source>
</evidence>
<proteinExistence type="inferred from homology"/>